<dbReference type="Pfam" id="PF04178">
    <property type="entry name" value="Got1"/>
    <property type="match status" value="1"/>
</dbReference>
<dbReference type="Proteomes" id="UP000087171">
    <property type="component" value="Chromosome Ca2"/>
</dbReference>
<feature type="transmembrane region" description="Helical" evidence="7">
    <location>
        <begin position="36"/>
        <end position="56"/>
    </location>
</feature>
<keyword evidence="5 7" id="KW-0472">Membrane</keyword>
<feature type="transmembrane region" description="Helical" evidence="7">
    <location>
        <begin position="68"/>
        <end position="86"/>
    </location>
</feature>
<dbReference type="GO" id="GO:0005829">
    <property type="term" value="C:cytosol"/>
    <property type="evidence" value="ECO:0007669"/>
    <property type="project" value="GOC"/>
</dbReference>
<reference evidence="9" key="2">
    <citation type="submission" date="2025-08" db="UniProtKB">
        <authorList>
            <consortium name="RefSeq"/>
        </authorList>
    </citation>
    <scope>IDENTIFICATION</scope>
    <source>
        <tissue evidence="9">Etiolated seedlings</tissue>
    </source>
</reference>
<dbReference type="PANTHER" id="PTHR21493">
    <property type="entry name" value="CGI-141-RELATED/LIPASE CONTAINING PROTEIN"/>
    <property type="match status" value="1"/>
</dbReference>
<evidence type="ECO:0000313" key="9">
    <source>
        <dbReference type="RefSeq" id="XP_027187924.1"/>
    </source>
</evidence>
<feature type="transmembrane region" description="Helical" evidence="7">
    <location>
        <begin position="106"/>
        <end position="128"/>
    </location>
</feature>
<dbReference type="GO" id="GO:0000139">
    <property type="term" value="C:Golgi membrane"/>
    <property type="evidence" value="ECO:0007669"/>
    <property type="project" value="UniProtKB-SubCell"/>
</dbReference>
<keyword evidence="4" id="KW-0333">Golgi apparatus</keyword>
<sequence>MDFFDTTDLEKYGLGLTGVGILFSLLGIIFSTRLAAVGNALLICGVPLIIGLNSTMRLLMKPSNFKGIIFYAIGLFLVVIVGWPFWGMIMEGYGFFLLSSGFWPTIAGFLLKIIALGPLLIVQFIRWARGNAILHKQRLAHEQDVLVINIFIYSSI</sequence>
<comment type="similarity">
    <text evidence="6">Belongs to the GOT1 family.</text>
</comment>
<keyword evidence="3 7" id="KW-1133">Transmembrane helix</keyword>
<dbReference type="RefSeq" id="XP_027187924.1">
    <property type="nucleotide sequence ID" value="XM_027332123.1"/>
</dbReference>
<evidence type="ECO:0000256" key="5">
    <source>
        <dbReference type="ARBA" id="ARBA00023136"/>
    </source>
</evidence>
<gene>
    <name evidence="9" type="primary">LOC113785510</name>
</gene>
<keyword evidence="8" id="KW-1185">Reference proteome</keyword>
<evidence type="ECO:0000256" key="3">
    <source>
        <dbReference type="ARBA" id="ARBA00022989"/>
    </source>
</evidence>
<evidence type="ECO:0000256" key="1">
    <source>
        <dbReference type="ARBA" id="ARBA00004653"/>
    </source>
</evidence>
<reference evidence="8" key="1">
    <citation type="journal article" date="2013" name="Nat. Biotechnol.">
        <title>Draft genome sequence of chickpea (Cicer arietinum) provides a resource for trait improvement.</title>
        <authorList>
            <person name="Varshney R.K."/>
            <person name="Song C."/>
            <person name="Saxena R.K."/>
            <person name="Azam S."/>
            <person name="Yu S."/>
            <person name="Sharpe A.G."/>
            <person name="Cannon S."/>
            <person name="Baek J."/>
            <person name="Rosen B.D."/>
            <person name="Tar'an B."/>
            <person name="Millan T."/>
            <person name="Zhang X."/>
            <person name="Ramsay L.D."/>
            <person name="Iwata A."/>
            <person name="Wang Y."/>
            <person name="Nelson W."/>
            <person name="Farmer A.D."/>
            <person name="Gaur P.M."/>
            <person name="Soderlund C."/>
            <person name="Penmetsa R.V."/>
            <person name="Xu C."/>
            <person name="Bharti A.K."/>
            <person name="He W."/>
            <person name="Winter P."/>
            <person name="Zhao S."/>
            <person name="Hane J.K."/>
            <person name="Carrasquilla-Garcia N."/>
            <person name="Condie J.A."/>
            <person name="Upadhyaya H.D."/>
            <person name="Luo M.C."/>
            <person name="Thudi M."/>
            <person name="Gowda C.L."/>
            <person name="Singh N.P."/>
            <person name="Lichtenzveig J."/>
            <person name="Gali K.K."/>
            <person name="Rubio J."/>
            <person name="Nadarajan N."/>
            <person name="Dolezel J."/>
            <person name="Bansal K.C."/>
            <person name="Xu X."/>
            <person name="Edwards D."/>
            <person name="Zhang G."/>
            <person name="Kahl G."/>
            <person name="Gil J."/>
            <person name="Singh K.B."/>
            <person name="Datta S.K."/>
            <person name="Jackson S.A."/>
            <person name="Wang J."/>
            <person name="Cook D.R."/>
        </authorList>
    </citation>
    <scope>NUCLEOTIDE SEQUENCE [LARGE SCALE GENOMIC DNA]</scope>
    <source>
        <strain evidence="8">cv. CDC Frontier</strain>
    </source>
</reference>
<protein>
    <submittedName>
        <fullName evidence="9">Vesicle transport protein GOT1-like</fullName>
    </submittedName>
</protein>
<evidence type="ECO:0000256" key="6">
    <source>
        <dbReference type="ARBA" id="ARBA00025799"/>
    </source>
</evidence>
<dbReference type="OrthoDB" id="204784at2759"/>
<evidence type="ECO:0000256" key="2">
    <source>
        <dbReference type="ARBA" id="ARBA00022692"/>
    </source>
</evidence>
<dbReference type="AlphaFoldDB" id="A0A3Q7X2G2"/>
<evidence type="ECO:0000256" key="4">
    <source>
        <dbReference type="ARBA" id="ARBA00023034"/>
    </source>
</evidence>
<name>A0A3Q7X2G2_CICAR</name>
<organism evidence="8 9">
    <name type="scientific">Cicer arietinum</name>
    <name type="common">Chickpea</name>
    <name type="synonym">Garbanzo</name>
    <dbReference type="NCBI Taxonomy" id="3827"/>
    <lineage>
        <taxon>Eukaryota</taxon>
        <taxon>Viridiplantae</taxon>
        <taxon>Streptophyta</taxon>
        <taxon>Embryophyta</taxon>
        <taxon>Tracheophyta</taxon>
        <taxon>Spermatophyta</taxon>
        <taxon>Magnoliopsida</taxon>
        <taxon>eudicotyledons</taxon>
        <taxon>Gunneridae</taxon>
        <taxon>Pentapetalae</taxon>
        <taxon>rosids</taxon>
        <taxon>fabids</taxon>
        <taxon>Fabales</taxon>
        <taxon>Fabaceae</taxon>
        <taxon>Papilionoideae</taxon>
        <taxon>50 kb inversion clade</taxon>
        <taxon>NPAAA clade</taxon>
        <taxon>Hologalegina</taxon>
        <taxon>IRL clade</taxon>
        <taxon>Cicereae</taxon>
        <taxon>Cicer</taxon>
    </lineage>
</organism>
<dbReference type="GO" id="GO:0006888">
    <property type="term" value="P:endoplasmic reticulum to Golgi vesicle-mediated transport"/>
    <property type="evidence" value="ECO:0007669"/>
    <property type="project" value="InterPro"/>
</dbReference>
<dbReference type="PANTHER" id="PTHR21493:SF9">
    <property type="entry name" value="GOLGI TRANSPORT PROTEIN 1-RELATED"/>
    <property type="match status" value="1"/>
</dbReference>
<accession>A0A3Q7X2G2</accession>
<evidence type="ECO:0000313" key="8">
    <source>
        <dbReference type="Proteomes" id="UP000087171"/>
    </source>
</evidence>
<proteinExistence type="inferred from homology"/>
<comment type="subcellular location">
    <subcellularLocation>
        <location evidence="1">Golgi apparatus membrane</location>
        <topology evidence="1">Multi-pass membrane protein</topology>
    </subcellularLocation>
</comment>
<dbReference type="InterPro" id="IPR045176">
    <property type="entry name" value="Got1"/>
</dbReference>
<dbReference type="GO" id="GO:0042147">
    <property type="term" value="P:retrograde transport, endosome to Golgi"/>
    <property type="evidence" value="ECO:0007669"/>
    <property type="project" value="InterPro"/>
</dbReference>
<feature type="transmembrane region" description="Helical" evidence="7">
    <location>
        <begin position="12"/>
        <end position="30"/>
    </location>
</feature>
<evidence type="ECO:0000256" key="7">
    <source>
        <dbReference type="SAM" id="Phobius"/>
    </source>
</evidence>
<dbReference type="STRING" id="3827.A0A3Q7X2G2"/>
<keyword evidence="2 7" id="KW-0812">Transmembrane</keyword>
<dbReference type="InterPro" id="IPR007305">
    <property type="entry name" value="Vesicle_transpt_Got1/SFT2"/>
</dbReference>